<dbReference type="OrthoDB" id="214459at2157"/>
<reference evidence="2 3" key="1">
    <citation type="submission" date="2015-08" db="EMBL/GenBank/DDBJ databases">
        <title>Genomes of Isolates from Cabo Rojo, PR.</title>
        <authorList>
            <person name="Sanchez-Nieves R.L."/>
            <person name="Montalvo-Rodriguez R."/>
        </authorList>
    </citation>
    <scope>NUCLEOTIDE SEQUENCE [LARGE SCALE GENOMIC DNA]</scope>
    <source>
        <strain evidence="2 3">SL3</strain>
    </source>
</reference>
<dbReference type="PATRIC" id="fig|1705562.3.peg.1560"/>
<dbReference type="Proteomes" id="UP000037729">
    <property type="component" value="Unassembled WGS sequence"/>
</dbReference>
<sequence length="289" mass="31498">MQRRAAAAYFAFFLVISVAAYAYIGVAESQRPTVSLDADAELTNESTFTVDGTEYTATNIHMSGGGGGGHGGGGGGSMAADLSWTNESSQYTATLEHNATTTYQNDTYRVHTDSNESTVTLEEELNVSALLAEDDSVKNTLATQNGTEYVVYRSNNTQVPLSEWLPEPETVTFSPGDTYPYATDSGTQETTISEVTADGATLEWFAPRENTVELSEGGNVTLNEQQFFTHFPDHHTVQIVPIQQYDQYQATLDQQDYFHERKNGFWGVSILSGIAAVLMLGMAYMPVRG</sequence>
<dbReference type="AlphaFoldDB" id="A0A0N0BQ81"/>
<dbReference type="STRING" id="1705562.AMS69_03015"/>
<evidence type="ECO:0000256" key="1">
    <source>
        <dbReference type="SAM" id="Phobius"/>
    </source>
</evidence>
<keyword evidence="1" id="KW-0812">Transmembrane</keyword>
<proteinExistence type="predicted"/>
<keyword evidence="1" id="KW-1133">Transmembrane helix</keyword>
<keyword evidence="1" id="KW-0472">Membrane</keyword>
<comment type="caution">
    <text evidence="2">The sequence shown here is derived from an EMBL/GenBank/DDBJ whole genome shotgun (WGS) entry which is preliminary data.</text>
</comment>
<dbReference type="RefSeq" id="WP_053966612.1">
    <property type="nucleotide sequence ID" value="NZ_JAWJXX010000019.1"/>
</dbReference>
<name>A0A0N0BQ81_9EURY</name>
<evidence type="ECO:0000313" key="3">
    <source>
        <dbReference type="Proteomes" id="UP000037729"/>
    </source>
</evidence>
<keyword evidence="3" id="KW-1185">Reference proteome</keyword>
<accession>A0A0N0BQ81</accession>
<dbReference type="EMBL" id="LIUF01000001">
    <property type="protein sequence ID" value="KOX94846.1"/>
    <property type="molecule type" value="Genomic_DNA"/>
</dbReference>
<gene>
    <name evidence="2" type="ORF">AMS69_03015</name>
</gene>
<organism evidence="2 3">
    <name type="scientific">Haloarcula rubripromontorii</name>
    <dbReference type="NCBI Taxonomy" id="1705562"/>
    <lineage>
        <taxon>Archaea</taxon>
        <taxon>Methanobacteriati</taxon>
        <taxon>Methanobacteriota</taxon>
        <taxon>Stenosarchaea group</taxon>
        <taxon>Halobacteria</taxon>
        <taxon>Halobacteriales</taxon>
        <taxon>Haloarculaceae</taxon>
        <taxon>Haloarcula</taxon>
    </lineage>
</organism>
<feature type="transmembrane region" description="Helical" evidence="1">
    <location>
        <begin position="264"/>
        <end position="285"/>
    </location>
</feature>
<evidence type="ECO:0000313" key="2">
    <source>
        <dbReference type="EMBL" id="KOX94846.1"/>
    </source>
</evidence>
<protein>
    <submittedName>
        <fullName evidence="2">Uncharacterized protein</fullName>
    </submittedName>
</protein>